<feature type="domain" description="Antitoxin FitA-like ribbon-helix-helix" evidence="1">
    <location>
        <begin position="2"/>
        <end position="40"/>
    </location>
</feature>
<gene>
    <name evidence="2" type="ORF">FHR27_003118</name>
</gene>
<comment type="caution">
    <text evidence="2">The sequence shown here is derived from an EMBL/GenBank/DDBJ whole genome shotgun (WGS) entry which is preliminary data.</text>
</comment>
<dbReference type="EMBL" id="JACBYV010000001">
    <property type="protein sequence ID" value="NYH74508.1"/>
    <property type="molecule type" value="Genomic_DNA"/>
</dbReference>
<protein>
    <submittedName>
        <fullName evidence="2">Plasmid stability protein</fullName>
    </submittedName>
</protein>
<dbReference type="AlphaFoldDB" id="A0A7Y9XN93"/>
<dbReference type="InterPro" id="IPR010985">
    <property type="entry name" value="Ribbon_hlx_hlx"/>
</dbReference>
<accession>A0A7Y9XN93</accession>
<name>A0A7Y9XN93_9GAMM</name>
<dbReference type="GO" id="GO:0006355">
    <property type="term" value="P:regulation of DNA-templated transcription"/>
    <property type="evidence" value="ECO:0007669"/>
    <property type="project" value="InterPro"/>
</dbReference>
<dbReference type="Gene3D" id="1.10.1220.10">
    <property type="entry name" value="Met repressor-like"/>
    <property type="match status" value="1"/>
</dbReference>
<dbReference type="InterPro" id="IPR013321">
    <property type="entry name" value="Arc_rbn_hlx_hlx"/>
</dbReference>
<dbReference type="Proteomes" id="UP000578688">
    <property type="component" value="Unassembled WGS sequence"/>
</dbReference>
<reference evidence="2 3" key="1">
    <citation type="submission" date="2020-07" db="EMBL/GenBank/DDBJ databases">
        <title>Genomic analyses of the natural microbiome of Caenorhabditis elegans.</title>
        <authorList>
            <person name="Samuel B."/>
        </authorList>
    </citation>
    <scope>NUCLEOTIDE SEQUENCE [LARGE SCALE GENOMIC DNA]</scope>
    <source>
        <strain evidence="2 3">BIGb0408</strain>
    </source>
</reference>
<evidence type="ECO:0000313" key="2">
    <source>
        <dbReference type="EMBL" id="NYH74508.1"/>
    </source>
</evidence>
<keyword evidence="3" id="KW-1185">Reference proteome</keyword>
<proteinExistence type="predicted"/>
<evidence type="ECO:0000313" key="3">
    <source>
        <dbReference type="Proteomes" id="UP000578688"/>
    </source>
</evidence>
<organism evidence="2 3">
    <name type="scientific">Phytopseudomonas flavescens</name>
    <dbReference type="NCBI Taxonomy" id="29435"/>
    <lineage>
        <taxon>Bacteria</taxon>
        <taxon>Pseudomonadati</taxon>
        <taxon>Pseudomonadota</taxon>
        <taxon>Gammaproteobacteria</taxon>
        <taxon>Pseudomonadales</taxon>
        <taxon>Pseudomonadaceae</taxon>
        <taxon>Phytopseudomonas</taxon>
    </lineage>
</organism>
<dbReference type="SUPFAM" id="SSF47598">
    <property type="entry name" value="Ribbon-helix-helix"/>
    <property type="match status" value="1"/>
</dbReference>
<dbReference type="Pfam" id="PF22513">
    <property type="entry name" value="FitA-like_RHH"/>
    <property type="match status" value="1"/>
</dbReference>
<dbReference type="InterPro" id="IPR053853">
    <property type="entry name" value="FitA-like_RHH"/>
</dbReference>
<sequence>MATITIRNLDDDLKAMLRVVAANHGRSMEEEAGQIIRQALTKQDKKGGLGSRIHARFSAVGGVDLDVPERNTKAKAASFDDNVLSELMKASTRIWRLIASPPP</sequence>
<evidence type="ECO:0000259" key="1">
    <source>
        <dbReference type="Pfam" id="PF22513"/>
    </source>
</evidence>